<reference evidence="4" key="1">
    <citation type="submission" date="2019-08" db="EMBL/GenBank/DDBJ databases">
        <title>The improved chromosome-level genome for the pearl oyster Pinctada fucata martensii using PacBio sequencing and Hi-C.</title>
        <authorList>
            <person name="Zheng Z."/>
        </authorList>
    </citation>
    <scope>NUCLEOTIDE SEQUENCE</scope>
    <source>
        <strain evidence="4">ZZ-2019</strain>
        <tissue evidence="4">Adductor muscle</tissue>
    </source>
</reference>
<dbReference type="InterPro" id="IPR008983">
    <property type="entry name" value="Tumour_necrosis_fac-like_dom"/>
</dbReference>
<protein>
    <recommendedName>
        <fullName evidence="3">C1q domain-containing protein</fullName>
    </recommendedName>
</protein>
<evidence type="ECO:0000259" key="3">
    <source>
        <dbReference type="PROSITE" id="PS50871"/>
    </source>
</evidence>
<dbReference type="GO" id="GO:0005581">
    <property type="term" value="C:collagen trimer"/>
    <property type="evidence" value="ECO:0007669"/>
    <property type="project" value="UniProtKB-KW"/>
</dbReference>
<evidence type="ECO:0000313" key="4">
    <source>
        <dbReference type="EMBL" id="KAK3108573.1"/>
    </source>
</evidence>
<dbReference type="SUPFAM" id="SSF49842">
    <property type="entry name" value="TNF-like"/>
    <property type="match status" value="1"/>
</dbReference>
<dbReference type="PANTHER" id="PTHR15427:SF33">
    <property type="entry name" value="COLLAGEN IV NC1 DOMAIN-CONTAINING PROTEIN"/>
    <property type="match status" value="1"/>
</dbReference>
<gene>
    <name evidence="4" type="ORF">FSP39_011049</name>
</gene>
<proteinExistence type="predicted"/>
<dbReference type="EMBL" id="VSWD01000001">
    <property type="protein sequence ID" value="KAK3108573.1"/>
    <property type="molecule type" value="Genomic_DNA"/>
</dbReference>
<accession>A0AA88YX65</accession>
<keyword evidence="2" id="KW-0964">Secreted</keyword>
<dbReference type="PRINTS" id="PR00007">
    <property type="entry name" value="COMPLEMNTC1Q"/>
</dbReference>
<comment type="caution">
    <text evidence="4">The sequence shown here is derived from an EMBL/GenBank/DDBJ whole genome shotgun (WGS) entry which is preliminary data.</text>
</comment>
<evidence type="ECO:0000313" key="5">
    <source>
        <dbReference type="Proteomes" id="UP001186944"/>
    </source>
</evidence>
<organism evidence="4 5">
    <name type="scientific">Pinctada imbricata</name>
    <name type="common">Atlantic pearl-oyster</name>
    <name type="synonym">Pinctada martensii</name>
    <dbReference type="NCBI Taxonomy" id="66713"/>
    <lineage>
        <taxon>Eukaryota</taxon>
        <taxon>Metazoa</taxon>
        <taxon>Spiralia</taxon>
        <taxon>Lophotrochozoa</taxon>
        <taxon>Mollusca</taxon>
        <taxon>Bivalvia</taxon>
        <taxon>Autobranchia</taxon>
        <taxon>Pteriomorphia</taxon>
        <taxon>Pterioida</taxon>
        <taxon>Pterioidea</taxon>
        <taxon>Pteriidae</taxon>
        <taxon>Pinctada</taxon>
    </lineage>
</organism>
<feature type="domain" description="C1q" evidence="3">
    <location>
        <begin position="55"/>
        <end position="193"/>
    </location>
</feature>
<dbReference type="AlphaFoldDB" id="A0AA88YX65"/>
<comment type="subcellular location">
    <subcellularLocation>
        <location evidence="1">Secreted</location>
    </subcellularLocation>
</comment>
<dbReference type="PANTHER" id="PTHR15427">
    <property type="entry name" value="EMILIN ELASTIN MICROFIBRIL INTERFACE-LOCATED PROTEIN ELASTIN MICROFIBRIL INTERFACER"/>
    <property type="match status" value="1"/>
</dbReference>
<evidence type="ECO:0000256" key="1">
    <source>
        <dbReference type="ARBA" id="ARBA00004613"/>
    </source>
</evidence>
<sequence>MELLKQQKVLEKQALEILKLESLIKDMFKIEHQEYKIGNKTTVHPKDGYERLSKRQNQNVAFTAYLDHNVDLHKNQPIKFNKIITNDGNGYNANSGAFTCPETGMYLLSFHVGLLYSTDPARGLLSLRVNGHHVVDGEVTTTVAHQGLQGGNSILQHLRAGDVVTVSNIWNNVFRVEGASAIRLTTFSGVKIY</sequence>
<dbReference type="InterPro" id="IPR001073">
    <property type="entry name" value="C1q_dom"/>
</dbReference>
<dbReference type="PROSITE" id="PS50871">
    <property type="entry name" value="C1Q"/>
    <property type="match status" value="1"/>
</dbReference>
<name>A0AA88YX65_PINIB</name>
<dbReference type="InterPro" id="IPR050392">
    <property type="entry name" value="Collagen/C1q_domain"/>
</dbReference>
<dbReference type="Gene3D" id="2.60.120.40">
    <property type="match status" value="1"/>
</dbReference>
<dbReference type="Proteomes" id="UP001186944">
    <property type="component" value="Unassembled WGS sequence"/>
</dbReference>
<dbReference type="SMART" id="SM00110">
    <property type="entry name" value="C1Q"/>
    <property type="match status" value="1"/>
</dbReference>
<keyword evidence="5" id="KW-1185">Reference proteome</keyword>
<evidence type="ECO:0000256" key="2">
    <source>
        <dbReference type="ARBA" id="ARBA00022525"/>
    </source>
</evidence>
<dbReference type="Pfam" id="PF00386">
    <property type="entry name" value="C1q"/>
    <property type="match status" value="1"/>
</dbReference>